<name>A0A8H5H0H9_9AGAR</name>
<dbReference type="OrthoDB" id="3063780at2759"/>
<evidence type="ECO:0000313" key="2">
    <source>
        <dbReference type="Proteomes" id="UP000565441"/>
    </source>
</evidence>
<dbReference type="InterPro" id="IPR027796">
    <property type="entry name" value="OTT_1508_deam-like"/>
</dbReference>
<sequence>MAHNNQTNLSEQLQLLHELQYSDHEMPYQAAGKIYSNKQFRNLDTNRDVRLLDTIAVALTTGNPGDVFAASFDKRQQVQLVLSKNGPPTPEDVSAANELISLIGSPSVADAIDLFPFLIRRCGVNIDKRIHNLHTSIQDGELLNDFTLALQAYTPEANIQAEFPAAGADMFFEDYRNAVPAFATVWGDFVEMLTNETAQGLDAEDVASSVQKYAELFVLADALRRSPFLKTLTDDRNLSNKDRKERAEKMKRRLDKVCQYISGVSHLIQKAKRLFPIPHRWVTDTFTGTGEGVFDLCDSAYDAVANGLDQSSLSPETLDKLNRHFPSIIGNWEKNHTVHACIHAELRIILHFGPSSLHDTHVHPIGVSKRSCFCCVLWMESHNRIFRTQWMTSGSHGKPYANWALPGAACSYAIGADGRSSVDDAVLELVSTRLTDALDWLFPGQKRISDEHVSSGDDSSDDGEEPSVWQQRVVDLAINPLLTSVAYT</sequence>
<protein>
    <submittedName>
        <fullName evidence="1">Uncharacterized protein</fullName>
    </submittedName>
</protein>
<evidence type="ECO:0000313" key="1">
    <source>
        <dbReference type="EMBL" id="KAF5374175.1"/>
    </source>
</evidence>
<reference evidence="1 2" key="1">
    <citation type="journal article" date="2020" name="ISME J.">
        <title>Uncovering the hidden diversity of litter-decomposition mechanisms in mushroom-forming fungi.</title>
        <authorList>
            <person name="Floudas D."/>
            <person name="Bentzer J."/>
            <person name="Ahren D."/>
            <person name="Johansson T."/>
            <person name="Persson P."/>
            <person name="Tunlid A."/>
        </authorList>
    </citation>
    <scope>NUCLEOTIDE SEQUENCE [LARGE SCALE GENOMIC DNA]</scope>
    <source>
        <strain evidence="1 2">CBS 661.87</strain>
    </source>
</reference>
<gene>
    <name evidence="1" type="ORF">D9615_008816</name>
</gene>
<proteinExistence type="predicted"/>
<accession>A0A8H5H0H9</accession>
<dbReference type="Proteomes" id="UP000565441">
    <property type="component" value="Unassembled WGS sequence"/>
</dbReference>
<dbReference type="Pfam" id="PF14441">
    <property type="entry name" value="OTT_1508_deam"/>
    <property type="match status" value="1"/>
</dbReference>
<keyword evidence="2" id="KW-1185">Reference proteome</keyword>
<dbReference type="AlphaFoldDB" id="A0A8H5H0H9"/>
<comment type="caution">
    <text evidence="1">The sequence shown here is derived from an EMBL/GenBank/DDBJ whole genome shotgun (WGS) entry which is preliminary data.</text>
</comment>
<organism evidence="1 2">
    <name type="scientific">Tricholomella constricta</name>
    <dbReference type="NCBI Taxonomy" id="117010"/>
    <lineage>
        <taxon>Eukaryota</taxon>
        <taxon>Fungi</taxon>
        <taxon>Dikarya</taxon>
        <taxon>Basidiomycota</taxon>
        <taxon>Agaricomycotina</taxon>
        <taxon>Agaricomycetes</taxon>
        <taxon>Agaricomycetidae</taxon>
        <taxon>Agaricales</taxon>
        <taxon>Tricholomatineae</taxon>
        <taxon>Lyophyllaceae</taxon>
        <taxon>Tricholomella</taxon>
    </lineage>
</organism>
<dbReference type="EMBL" id="JAACJP010000037">
    <property type="protein sequence ID" value="KAF5374175.1"/>
    <property type="molecule type" value="Genomic_DNA"/>
</dbReference>